<evidence type="ECO:0000256" key="1">
    <source>
        <dbReference type="ARBA" id="ARBA00004651"/>
    </source>
</evidence>
<dbReference type="PROSITE" id="PS00211">
    <property type="entry name" value="ABC_TRANSPORTER_1"/>
    <property type="match status" value="1"/>
</dbReference>
<dbReference type="InterPro" id="IPR027417">
    <property type="entry name" value="P-loop_NTPase"/>
</dbReference>
<accession>A0A9D2LZE1</accession>
<organism evidence="12 13">
    <name type="scientific">Candidatus Acutalibacter ornithocaccae</name>
    <dbReference type="NCBI Taxonomy" id="2838416"/>
    <lineage>
        <taxon>Bacteria</taxon>
        <taxon>Bacillati</taxon>
        <taxon>Bacillota</taxon>
        <taxon>Clostridia</taxon>
        <taxon>Eubacteriales</taxon>
        <taxon>Acutalibacteraceae</taxon>
        <taxon>Acutalibacter</taxon>
    </lineage>
</organism>
<dbReference type="Pfam" id="PF00664">
    <property type="entry name" value="ABC_membrane"/>
    <property type="match status" value="1"/>
</dbReference>
<feature type="transmembrane region" description="Helical" evidence="9">
    <location>
        <begin position="264"/>
        <end position="287"/>
    </location>
</feature>
<evidence type="ECO:0000256" key="5">
    <source>
        <dbReference type="ARBA" id="ARBA00022741"/>
    </source>
</evidence>
<dbReference type="GO" id="GO:0015421">
    <property type="term" value="F:ABC-type oligopeptide transporter activity"/>
    <property type="evidence" value="ECO:0007669"/>
    <property type="project" value="TreeGrafter"/>
</dbReference>
<keyword evidence="6 12" id="KW-0067">ATP-binding</keyword>
<dbReference type="PANTHER" id="PTHR43394:SF1">
    <property type="entry name" value="ATP-BINDING CASSETTE SUB-FAMILY B MEMBER 10, MITOCHONDRIAL"/>
    <property type="match status" value="1"/>
</dbReference>
<evidence type="ECO:0000256" key="2">
    <source>
        <dbReference type="ARBA" id="ARBA00022448"/>
    </source>
</evidence>
<evidence type="ECO:0000256" key="7">
    <source>
        <dbReference type="ARBA" id="ARBA00022989"/>
    </source>
</evidence>
<keyword evidence="5" id="KW-0547">Nucleotide-binding</keyword>
<evidence type="ECO:0000313" key="13">
    <source>
        <dbReference type="Proteomes" id="UP000824214"/>
    </source>
</evidence>
<evidence type="ECO:0000313" key="12">
    <source>
        <dbReference type="EMBL" id="HJB37538.1"/>
    </source>
</evidence>
<comment type="caution">
    <text evidence="12">The sequence shown here is derived from an EMBL/GenBank/DDBJ whole genome shotgun (WGS) entry which is preliminary data.</text>
</comment>
<dbReference type="SUPFAM" id="SSF90123">
    <property type="entry name" value="ABC transporter transmembrane region"/>
    <property type="match status" value="1"/>
</dbReference>
<feature type="domain" description="ABC transmembrane type-1" evidence="11">
    <location>
        <begin position="19"/>
        <end position="310"/>
    </location>
</feature>
<keyword evidence="4 9" id="KW-0812">Transmembrane</keyword>
<keyword evidence="3" id="KW-1003">Cell membrane</keyword>
<dbReference type="CDD" id="cd18542">
    <property type="entry name" value="ABC_6TM_YknU_like"/>
    <property type="match status" value="1"/>
</dbReference>
<dbReference type="FunFam" id="3.40.50.300:FF:000221">
    <property type="entry name" value="Multidrug ABC transporter ATP-binding protein"/>
    <property type="match status" value="1"/>
</dbReference>
<dbReference type="SMART" id="SM00382">
    <property type="entry name" value="AAA"/>
    <property type="match status" value="1"/>
</dbReference>
<name>A0A9D2LZE1_9FIRM</name>
<dbReference type="InterPro" id="IPR036640">
    <property type="entry name" value="ABC1_TM_sf"/>
</dbReference>
<dbReference type="PROSITE" id="PS50929">
    <property type="entry name" value="ABC_TM1F"/>
    <property type="match status" value="1"/>
</dbReference>
<dbReference type="Proteomes" id="UP000824214">
    <property type="component" value="Unassembled WGS sequence"/>
</dbReference>
<dbReference type="Gene3D" id="3.40.50.300">
    <property type="entry name" value="P-loop containing nucleotide triphosphate hydrolases"/>
    <property type="match status" value="1"/>
</dbReference>
<evidence type="ECO:0000256" key="3">
    <source>
        <dbReference type="ARBA" id="ARBA00022475"/>
    </source>
</evidence>
<dbReference type="InterPro" id="IPR003593">
    <property type="entry name" value="AAA+_ATPase"/>
</dbReference>
<evidence type="ECO:0000256" key="4">
    <source>
        <dbReference type="ARBA" id="ARBA00022692"/>
    </source>
</evidence>
<sequence length="588" mass="66105">MFQLKWVWKQMEGFRKRYIFALCSTAVLAMLALGNSTITAMIMDTVFSPLQESGVVTEQVFQHLIFLVALLIGFTLFRTSFQYLSIMTYEGCSQKLIFKLRRDLYKNMQEQDQDFFSKTRTGDLMTRLTGDLDMVRFAVAWVLRQLIHCTVLFVTTSIVFLVTDWLFALSMLAVTPIIFGLTLAFSKRVHPLYVDLRERLSLLNTQAQENISGNRVVKAFAREDYEIERFDEKNADYKKANTKASLLWLQYSPYIEGLSQSLSIAVLLVGGAFLISGRISIGTFTLFNGLTWTLTDPMRMLGMHLNDLQRFFASANKIIELYYAKSTITSRPDAKKLQGRMKGEIDFSGVDLNLHGQPVLRHIDLHINPGETVAIMGPTGSGKTSLVNLIPRFSDVSGGTLTIDGTPVGRYDLHDLRHSIGIATQDVFLFSDTVDGNIAYGDSSLSEEDVKRYAKMADVDFVEKLPDGFDTLIGERGTGLSGGQKQRIALARALAVRPSILILDDTTSAVDLETEKYIQEQLASLDFPCTKIIVAQRISTTKRADKIVILDKGEVVDIGTHEELSQRPGYYREVFLLQNGMEEEKEVV</sequence>
<evidence type="ECO:0000256" key="6">
    <source>
        <dbReference type="ARBA" id="ARBA00022840"/>
    </source>
</evidence>
<dbReference type="EMBL" id="DWXZ01000119">
    <property type="protein sequence ID" value="HJB37538.1"/>
    <property type="molecule type" value="Genomic_DNA"/>
</dbReference>
<keyword evidence="2" id="KW-0813">Transport</keyword>
<proteinExistence type="predicted"/>
<keyword evidence="7 9" id="KW-1133">Transmembrane helix</keyword>
<dbReference type="InterPro" id="IPR039421">
    <property type="entry name" value="Type_1_exporter"/>
</dbReference>
<dbReference type="Gene3D" id="1.20.1560.10">
    <property type="entry name" value="ABC transporter type 1, transmembrane domain"/>
    <property type="match status" value="1"/>
</dbReference>
<dbReference type="PROSITE" id="PS50893">
    <property type="entry name" value="ABC_TRANSPORTER_2"/>
    <property type="match status" value="1"/>
</dbReference>
<gene>
    <name evidence="12" type="ORF">H9942_05665</name>
</gene>
<comment type="subcellular location">
    <subcellularLocation>
        <location evidence="1">Cell membrane</location>
        <topology evidence="1">Multi-pass membrane protein</topology>
    </subcellularLocation>
</comment>
<dbReference type="SUPFAM" id="SSF52540">
    <property type="entry name" value="P-loop containing nucleoside triphosphate hydrolases"/>
    <property type="match status" value="1"/>
</dbReference>
<evidence type="ECO:0000256" key="8">
    <source>
        <dbReference type="ARBA" id="ARBA00023136"/>
    </source>
</evidence>
<dbReference type="InterPro" id="IPR017871">
    <property type="entry name" value="ABC_transporter-like_CS"/>
</dbReference>
<dbReference type="Pfam" id="PF00005">
    <property type="entry name" value="ABC_tran"/>
    <property type="match status" value="1"/>
</dbReference>
<reference evidence="12" key="2">
    <citation type="submission" date="2021-04" db="EMBL/GenBank/DDBJ databases">
        <authorList>
            <person name="Gilroy R."/>
        </authorList>
    </citation>
    <scope>NUCLEOTIDE SEQUENCE</scope>
    <source>
        <strain evidence="12">ChiBcolR8-3208</strain>
    </source>
</reference>
<dbReference type="GO" id="GO:0005524">
    <property type="term" value="F:ATP binding"/>
    <property type="evidence" value="ECO:0007669"/>
    <property type="project" value="UniProtKB-KW"/>
</dbReference>
<evidence type="ECO:0000256" key="9">
    <source>
        <dbReference type="SAM" id="Phobius"/>
    </source>
</evidence>
<dbReference type="GO" id="GO:0016887">
    <property type="term" value="F:ATP hydrolysis activity"/>
    <property type="evidence" value="ECO:0007669"/>
    <property type="project" value="InterPro"/>
</dbReference>
<feature type="domain" description="ABC transporter" evidence="10">
    <location>
        <begin position="345"/>
        <end position="577"/>
    </location>
</feature>
<feature type="transmembrane region" description="Helical" evidence="9">
    <location>
        <begin position="165"/>
        <end position="185"/>
    </location>
</feature>
<dbReference type="PANTHER" id="PTHR43394">
    <property type="entry name" value="ATP-DEPENDENT PERMEASE MDL1, MITOCHONDRIAL"/>
    <property type="match status" value="1"/>
</dbReference>
<feature type="transmembrane region" description="Helical" evidence="9">
    <location>
        <begin position="137"/>
        <end position="159"/>
    </location>
</feature>
<evidence type="ECO:0000259" key="10">
    <source>
        <dbReference type="PROSITE" id="PS50893"/>
    </source>
</evidence>
<dbReference type="AlphaFoldDB" id="A0A9D2LZE1"/>
<feature type="transmembrane region" description="Helical" evidence="9">
    <location>
        <begin position="60"/>
        <end position="77"/>
    </location>
</feature>
<evidence type="ECO:0000259" key="11">
    <source>
        <dbReference type="PROSITE" id="PS50929"/>
    </source>
</evidence>
<keyword evidence="8 9" id="KW-0472">Membrane</keyword>
<dbReference type="InterPro" id="IPR011527">
    <property type="entry name" value="ABC1_TM_dom"/>
</dbReference>
<dbReference type="GO" id="GO:0005886">
    <property type="term" value="C:plasma membrane"/>
    <property type="evidence" value="ECO:0007669"/>
    <property type="project" value="UniProtKB-SubCell"/>
</dbReference>
<dbReference type="InterPro" id="IPR003439">
    <property type="entry name" value="ABC_transporter-like_ATP-bd"/>
</dbReference>
<protein>
    <submittedName>
        <fullName evidence="12">ABC transporter ATP-binding protein/permease</fullName>
    </submittedName>
</protein>
<reference evidence="12" key="1">
    <citation type="journal article" date="2021" name="PeerJ">
        <title>Extensive microbial diversity within the chicken gut microbiome revealed by metagenomics and culture.</title>
        <authorList>
            <person name="Gilroy R."/>
            <person name="Ravi A."/>
            <person name="Getino M."/>
            <person name="Pursley I."/>
            <person name="Horton D.L."/>
            <person name="Alikhan N.F."/>
            <person name="Baker D."/>
            <person name="Gharbi K."/>
            <person name="Hall N."/>
            <person name="Watson M."/>
            <person name="Adriaenssens E.M."/>
            <person name="Foster-Nyarko E."/>
            <person name="Jarju S."/>
            <person name="Secka A."/>
            <person name="Antonio M."/>
            <person name="Oren A."/>
            <person name="Chaudhuri R.R."/>
            <person name="La Ragione R."/>
            <person name="Hildebrand F."/>
            <person name="Pallen M.J."/>
        </authorList>
    </citation>
    <scope>NUCLEOTIDE SEQUENCE</scope>
    <source>
        <strain evidence="12">ChiBcolR8-3208</strain>
    </source>
</reference>